<comment type="caution">
    <text evidence="2">The sequence shown here is derived from an EMBL/GenBank/DDBJ whole genome shotgun (WGS) entry which is preliminary data.</text>
</comment>
<feature type="region of interest" description="Disordered" evidence="1">
    <location>
        <begin position="1"/>
        <end position="29"/>
    </location>
</feature>
<evidence type="ECO:0000313" key="3">
    <source>
        <dbReference type="Proteomes" id="UP001501791"/>
    </source>
</evidence>
<evidence type="ECO:0008006" key="4">
    <source>
        <dbReference type="Google" id="ProtNLM"/>
    </source>
</evidence>
<name>A0ABN2CUI4_9MICO</name>
<dbReference type="EMBL" id="BAAALY010000028">
    <property type="protein sequence ID" value="GAA1563506.1"/>
    <property type="molecule type" value="Genomic_DNA"/>
</dbReference>
<protein>
    <recommendedName>
        <fullName evidence="4">ParG protein</fullName>
    </recommendedName>
</protein>
<gene>
    <name evidence="2" type="ORF">GCM10009691_41320</name>
</gene>
<evidence type="ECO:0000256" key="1">
    <source>
        <dbReference type="SAM" id="MobiDB-lite"/>
    </source>
</evidence>
<evidence type="ECO:0000313" key="2">
    <source>
        <dbReference type="EMBL" id="GAA1563506.1"/>
    </source>
</evidence>
<reference evidence="2 3" key="1">
    <citation type="journal article" date="2019" name="Int. J. Syst. Evol. Microbiol.">
        <title>The Global Catalogue of Microorganisms (GCM) 10K type strain sequencing project: providing services to taxonomists for standard genome sequencing and annotation.</title>
        <authorList>
            <consortium name="The Broad Institute Genomics Platform"/>
            <consortium name="The Broad Institute Genome Sequencing Center for Infectious Disease"/>
            <person name="Wu L."/>
            <person name="Ma J."/>
        </authorList>
    </citation>
    <scope>NUCLEOTIDE SEQUENCE [LARGE SCALE GENOMIC DNA]</scope>
    <source>
        <strain evidence="2 3">JCM 13319</strain>
    </source>
</reference>
<dbReference type="Proteomes" id="UP001501791">
    <property type="component" value="Unassembled WGS sequence"/>
</dbReference>
<accession>A0ABN2CUI4</accession>
<feature type="compositionally biased region" description="Basic and acidic residues" evidence="1">
    <location>
        <begin position="12"/>
        <end position="22"/>
    </location>
</feature>
<keyword evidence="3" id="KW-1185">Reference proteome</keyword>
<organism evidence="2 3">
    <name type="scientific">Brevibacterium picturae</name>
    <dbReference type="NCBI Taxonomy" id="260553"/>
    <lineage>
        <taxon>Bacteria</taxon>
        <taxon>Bacillati</taxon>
        <taxon>Actinomycetota</taxon>
        <taxon>Actinomycetes</taxon>
        <taxon>Micrococcales</taxon>
        <taxon>Brevibacteriaceae</taxon>
        <taxon>Brevibacterium</taxon>
    </lineage>
</organism>
<dbReference type="RefSeq" id="WP_346037441.1">
    <property type="nucleotide sequence ID" value="NZ_BAAALY010000028.1"/>
</dbReference>
<proteinExistence type="predicted"/>
<sequence length="77" mass="8911">MVDLNKLNSRRRVPEQARDEAVSIRPSTRATEGEKMVQVIFRVSEAERTEFKRRVLDEGTTVQAVLDEFVKDYISGR</sequence>